<organism evidence="1 4">
    <name type="scientific">Pediococcus parvulus</name>
    <dbReference type="NCBI Taxonomy" id="54062"/>
    <lineage>
        <taxon>Bacteria</taxon>
        <taxon>Bacillati</taxon>
        <taxon>Bacillota</taxon>
        <taxon>Bacilli</taxon>
        <taxon>Lactobacillales</taxon>
        <taxon>Lactobacillaceae</taxon>
        <taxon>Pediococcus</taxon>
    </lineage>
</organism>
<dbReference type="Proteomes" id="UP000077280">
    <property type="component" value="Unassembled WGS sequence"/>
</dbReference>
<evidence type="ECO:0000313" key="3">
    <source>
        <dbReference type="Proteomes" id="UP000077280"/>
    </source>
</evidence>
<evidence type="ECO:0000313" key="1">
    <source>
        <dbReference type="EMBL" id="MDV7695179.1"/>
    </source>
</evidence>
<evidence type="ECO:0000313" key="2">
    <source>
        <dbReference type="EMBL" id="OAD63596.1"/>
    </source>
</evidence>
<protein>
    <recommendedName>
        <fullName evidence="5">SIR2-like domain-containing protein</fullName>
    </recommendedName>
</protein>
<sequence length="71" mass="8009">MDYVKYKTDCLDKLKGFLTLEKKRPVLFIGSGLSQRYLKIPDWKGLLDTLCKSPVKMPAPTSSFGTKKLAV</sequence>
<gene>
    <name evidence="2" type="ORF">A7K95_08770</name>
    <name evidence="1" type="ORF">GA842_10035</name>
</gene>
<reference evidence="1" key="2">
    <citation type="submission" date="2019-10" db="EMBL/GenBank/DDBJ databases">
        <title>Malate fermentation in French cider.</title>
        <authorList>
            <person name="Cousin F.J."/>
            <person name="Medina Fernandez S."/>
            <person name="Misery B."/>
            <person name="Laplace J.-M."/>
            <person name="Cretenet M."/>
        </authorList>
    </citation>
    <scope>NUCLEOTIDE SEQUENCE</scope>
    <source>
        <strain evidence="1">UCMA15901</strain>
    </source>
</reference>
<comment type="caution">
    <text evidence="1">The sequence shown here is derived from an EMBL/GenBank/DDBJ whole genome shotgun (WGS) entry which is preliminary data.</text>
</comment>
<dbReference type="AlphaFoldDB" id="A0AAP5WEJ3"/>
<evidence type="ECO:0000313" key="4">
    <source>
        <dbReference type="Proteomes" id="UP001275867"/>
    </source>
</evidence>
<reference evidence="2 3" key="1">
    <citation type="submission" date="2016-05" db="EMBL/GenBank/DDBJ databases">
        <title>Draft genome sequence of Pediococcus parvulus 2.6, a probiotic beta-glucan producer strain.</title>
        <authorList>
            <person name="Mohedano M.L."/>
            <person name="Perez-Ramos A."/>
            <person name="Duenas M.T."/>
            <person name="Lamontanara A."/>
            <person name="Orru L."/>
            <person name="Spano G."/>
            <person name="Capozzi V."/>
            <person name="Lopez P."/>
        </authorList>
    </citation>
    <scope>NUCLEOTIDE SEQUENCE [LARGE SCALE GENOMIC DNA]</scope>
    <source>
        <strain evidence="2 3">2.6</strain>
    </source>
</reference>
<dbReference type="Proteomes" id="UP001275867">
    <property type="component" value="Unassembled WGS sequence"/>
</dbReference>
<accession>A0AAP5WEJ3</accession>
<dbReference type="RefSeq" id="WP_068807471.1">
    <property type="nucleotide sequence ID" value="NZ_LXND01000065.1"/>
</dbReference>
<keyword evidence="3" id="KW-1185">Reference proteome</keyword>
<dbReference type="EMBL" id="LXND01000065">
    <property type="protein sequence ID" value="OAD63596.1"/>
    <property type="molecule type" value="Genomic_DNA"/>
</dbReference>
<evidence type="ECO:0008006" key="5">
    <source>
        <dbReference type="Google" id="ProtNLM"/>
    </source>
</evidence>
<name>A0AAP5WEJ3_9LACO</name>
<dbReference type="EMBL" id="WERX01000044">
    <property type="protein sequence ID" value="MDV7695179.1"/>
    <property type="molecule type" value="Genomic_DNA"/>
</dbReference>
<proteinExistence type="predicted"/>